<keyword evidence="1" id="KW-0378">Hydrolase</keyword>
<dbReference type="PANTHER" id="PTHR21529:SF4">
    <property type="entry name" value="TPR AND ANKYRIN REPEAT-CONTAINING PROTEIN 1"/>
    <property type="match status" value="1"/>
</dbReference>
<dbReference type="GO" id="GO:0005524">
    <property type="term" value="F:ATP binding"/>
    <property type="evidence" value="ECO:0007669"/>
    <property type="project" value="UniProtKB-KW"/>
</dbReference>
<proteinExistence type="predicted"/>
<protein>
    <submittedName>
        <fullName evidence="1">UvrD-like helicase, ATP-binding domain, P-loop containing nucleoside triphosphate hydrolase</fullName>
    </submittedName>
</protein>
<reference evidence="1" key="1">
    <citation type="journal article" date="2019" name="Sci. Rep.">
        <title>Draft genome of Tanacetum cinerariifolium, the natural source of mosquito coil.</title>
        <authorList>
            <person name="Yamashiro T."/>
            <person name="Shiraishi A."/>
            <person name="Satake H."/>
            <person name="Nakayama K."/>
        </authorList>
    </citation>
    <scope>NUCLEOTIDE SEQUENCE</scope>
</reference>
<evidence type="ECO:0000313" key="1">
    <source>
        <dbReference type="EMBL" id="GFA91573.1"/>
    </source>
</evidence>
<dbReference type="EMBL" id="BKCJ010513465">
    <property type="protein sequence ID" value="GFA91573.1"/>
    <property type="molecule type" value="Genomic_DNA"/>
</dbReference>
<gene>
    <name evidence="1" type="ORF">Tci_663545</name>
</gene>
<keyword evidence="1" id="KW-0347">Helicase</keyword>
<accession>A0A699KF20</accession>
<organism evidence="1">
    <name type="scientific">Tanacetum cinerariifolium</name>
    <name type="common">Dalmatian daisy</name>
    <name type="synonym">Chrysanthemum cinerariifolium</name>
    <dbReference type="NCBI Taxonomy" id="118510"/>
    <lineage>
        <taxon>Eukaryota</taxon>
        <taxon>Viridiplantae</taxon>
        <taxon>Streptophyta</taxon>
        <taxon>Embryophyta</taxon>
        <taxon>Tracheophyta</taxon>
        <taxon>Spermatophyta</taxon>
        <taxon>Magnoliopsida</taxon>
        <taxon>eudicotyledons</taxon>
        <taxon>Gunneridae</taxon>
        <taxon>Pentapetalae</taxon>
        <taxon>asterids</taxon>
        <taxon>campanulids</taxon>
        <taxon>Asterales</taxon>
        <taxon>Asteraceae</taxon>
        <taxon>Asteroideae</taxon>
        <taxon>Anthemideae</taxon>
        <taxon>Anthemidinae</taxon>
        <taxon>Tanacetum</taxon>
    </lineage>
</organism>
<dbReference type="GO" id="GO:0016787">
    <property type="term" value="F:hydrolase activity"/>
    <property type="evidence" value="ECO:0007669"/>
    <property type="project" value="UniProtKB-KW"/>
</dbReference>
<sequence length="271" mass="30740">MWTLFVGKLRDVGFKEDLVLPEDDTLRWGKLSTDDCSYYHKVLALKLVMMLALILLEESNYSQVLLALLTSSNNIADLLPQKFVSSLLRRRNGRSLNLDSEVVAGVFMSVKDPLMIVLSTLNSYNVVVGMILELPSHVSVNRNVNPVTECKGALQMKLKVLKEIYEFITKNKGILPCIYSMESIMTTDLDQKICALATALEEEKLCTGEDMILALSEFSKLKVLLELSLQETEHSGFMKNLDGILEWLNTSRPMVDDFLKHYGRNLWLGKW</sequence>
<dbReference type="InterPro" id="IPR039904">
    <property type="entry name" value="TRANK1"/>
</dbReference>
<keyword evidence="1" id="KW-0067">ATP-binding</keyword>
<comment type="caution">
    <text evidence="1">The sequence shown here is derived from an EMBL/GenBank/DDBJ whole genome shotgun (WGS) entry which is preliminary data.</text>
</comment>
<keyword evidence="1" id="KW-0547">Nucleotide-binding</keyword>
<name>A0A699KF20_TANCI</name>
<dbReference type="GO" id="GO:0004386">
    <property type="term" value="F:helicase activity"/>
    <property type="evidence" value="ECO:0007669"/>
    <property type="project" value="UniProtKB-KW"/>
</dbReference>
<dbReference type="AlphaFoldDB" id="A0A699KF20"/>
<dbReference type="PANTHER" id="PTHR21529">
    <property type="entry name" value="MAMMARY TURMOR VIRUS RECEPTOR HOMOLOG 1, 2 MTVR1, 2"/>
    <property type="match status" value="1"/>
</dbReference>